<dbReference type="InterPro" id="IPR052019">
    <property type="entry name" value="F420H2_bilvrd_red/Heme_oxyg"/>
</dbReference>
<dbReference type="InterPro" id="IPR012349">
    <property type="entry name" value="Split_barrel_FMN-bd"/>
</dbReference>
<reference evidence="3" key="1">
    <citation type="submission" date="2020-02" db="EMBL/GenBank/DDBJ databases">
        <authorList>
            <person name="Meier V. D."/>
        </authorList>
    </citation>
    <scope>NUCLEOTIDE SEQUENCE</scope>
    <source>
        <strain evidence="3">AVDCRST_MAG85</strain>
    </source>
</reference>
<proteinExistence type="predicted"/>
<evidence type="ECO:0000259" key="2">
    <source>
        <dbReference type="Pfam" id="PF01243"/>
    </source>
</evidence>
<dbReference type="SUPFAM" id="SSF50475">
    <property type="entry name" value="FMN-binding split barrel"/>
    <property type="match status" value="1"/>
</dbReference>
<evidence type="ECO:0000256" key="1">
    <source>
        <dbReference type="ARBA" id="ARBA00023002"/>
    </source>
</evidence>
<dbReference type="PANTHER" id="PTHR35176">
    <property type="entry name" value="HEME OXYGENASE HI_0854-RELATED"/>
    <property type="match status" value="1"/>
</dbReference>
<protein>
    <recommendedName>
        <fullName evidence="2">Pyridoxamine 5'-phosphate oxidase N-terminal domain-containing protein</fullName>
    </recommendedName>
</protein>
<dbReference type="Pfam" id="PF01243">
    <property type="entry name" value="PNPOx_N"/>
    <property type="match status" value="1"/>
</dbReference>
<dbReference type="GO" id="GO:0070967">
    <property type="term" value="F:coenzyme F420 binding"/>
    <property type="evidence" value="ECO:0007669"/>
    <property type="project" value="TreeGrafter"/>
</dbReference>
<accession>A0A6J4TSY7</accession>
<gene>
    <name evidence="3" type="ORF">AVDCRST_MAG85-3704</name>
</gene>
<dbReference type="InterPro" id="IPR011576">
    <property type="entry name" value="Pyridox_Oxase_N"/>
</dbReference>
<organism evidence="3">
    <name type="scientific">uncultured Solirubrobacteraceae bacterium</name>
    <dbReference type="NCBI Taxonomy" id="1162706"/>
    <lineage>
        <taxon>Bacteria</taxon>
        <taxon>Bacillati</taxon>
        <taxon>Actinomycetota</taxon>
        <taxon>Thermoleophilia</taxon>
        <taxon>Solirubrobacterales</taxon>
        <taxon>Solirubrobacteraceae</taxon>
        <taxon>environmental samples</taxon>
    </lineage>
</organism>
<dbReference type="PANTHER" id="PTHR35176:SF6">
    <property type="entry name" value="HEME OXYGENASE HI_0854-RELATED"/>
    <property type="match status" value="1"/>
</dbReference>
<keyword evidence="1" id="KW-0560">Oxidoreductase</keyword>
<evidence type="ECO:0000313" key="3">
    <source>
        <dbReference type="EMBL" id="CAA9531338.1"/>
    </source>
</evidence>
<dbReference type="AlphaFoldDB" id="A0A6J4TSY7"/>
<dbReference type="GO" id="GO:0016627">
    <property type="term" value="F:oxidoreductase activity, acting on the CH-CH group of donors"/>
    <property type="evidence" value="ECO:0007669"/>
    <property type="project" value="TreeGrafter"/>
</dbReference>
<dbReference type="GO" id="GO:0005829">
    <property type="term" value="C:cytosol"/>
    <property type="evidence" value="ECO:0007669"/>
    <property type="project" value="TreeGrafter"/>
</dbReference>
<feature type="domain" description="Pyridoxamine 5'-phosphate oxidase N-terminal" evidence="2">
    <location>
        <begin position="11"/>
        <end position="115"/>
    </location>
</feature>
<sequence>MSRRDQIKMTDDEVLAFLEEQKVLVCATNGKDGFPHLMPLWYVVRDGELWAWTFAKSQKVKNLERDARATLQVEAGEEYQELRCVMFKTDVEVVRDVERVADLGMEIFGRYTGGDMGDEVRAMVLKQASKRVAMRFVERERATWDHRKLGSGVY</sequence>
<dbReference type="EMBL" id="CADCVT010000416">
    <property type="protein sequence ID" value="CAA9531338.1"/>
    <property type="molecule type" value="Genomic_DNA"/>
</dbReference>
<name>A0A6J4TSY7_9ACTN</name>
<dbReference type="Gene3D" id="2.30.110.10">
    <property type="entry name" value="Electron Transport, Fmn-binding Protein, Chain A"/>
    <property type="match status" value="1"/>
</dbReference>